<proteinExistence type="predicted"/>
<dbReference type="GeneID" id="87903108"/>
<dbReference type="RefSeq" id="XP_062744500.1">
    <property type="nucleotide sequence ID" value="XM_062883500.1"/>
</dbReference>
<comment type="caution">
    <text evidence="1">The sequence shown here is derived from an EMBL/GenBank/DDBJ whole genome shotgun (WGS) entry which is preliminary data.</text>
</comment>
<keyword evidence="2" id="KW-1185">Reference proteome</keyword>
<dbReference type="EMBL" id="JAFFHA010000005">
    <property type="protein sequence ID" value="KAK4655525.1"/>
    <property type="molecule type" value="Genomic_DNA"/>
</dbReference>
<name>A0ABR0GIF3_9PEZI</name>
<accession>A0ABR0GIF3</accession>
<dbReference type="Proteomes" id="UP001323405">
    <property type="component" value="Unassembled WGS sequence"/>
</dbReference>
<gene>
    <name evidence="1" type="ORF">QC762_0050920</name>
</gene>
<sequence>MKTGQERHSKAEVTCSSARQLSACILFRAEPRSRVFTTPRPLPSATFFALSSNSSQHPKRLPVEDPEVRFYDGFSLSDTCHIRLADSTKGPSHYMSSSLIYFRLH</sequence>
<reference evidence="1 2" key="1">
    <citation type="journal article" date="2023" name="bioRxiv">
        <title>High-quality genome assemblies of four members of thePodospora anserinaspecies complex.</title>
        <authorList>
            <person name="Ament-Velasquez S.L."/>
            <person name="Vogan A.A."/>
            <person name="Wallerman O."/>
            <person name="Hartmann F."/>
            <person name="Gautier V."/>
            <person name="Silar P."/>
            <person name="Giraud T."/>
            <person name="Johannesson H."/>
        </authorList>
    </citation>
    <scope>NUCLEOTIDE SEQUENCE [LARGE SCALE GENOMIC DNA]</scope>
    <source>
        <strain evidence="1 2">CBS 415.72m</strain>
    </source>
</reference>
<organism evidence="1 2">
    <name type="scientific">Podospora pseudocomata</name>
    <dbReference type="NCBI Taxonomy" id="2093779"/>
    <lineage>
        <taxon>Eukaryota</taxon>
        <taxon>Fungi</taxon>
        <taxon>Dikarya</taxon>
        <taxon>Ascomycota</taxon>
        <taxon>Pezizomycotina</taxon>
        <taxon>Sordariomycetes</taxon>
        <taxon>Sordariomycetidae</taxon>
        <taxon>Sordariales</taxon>
        <taxon>Podosporaceae</taxon>
        <taxon>Podospora</taxon>
    </lineage>
</organism>
<protein>
    <submittedName>
        <fullName evidence="1">Uncharacterized protein</fullName>
    </submittedName>
</protein>
<evidence type="ECO:0000313" key="2">
    <source>
        <dbReference type="Proteomes" id="UP001323405"/>
    </source>
</evidence>
<evidence type="ECO:0000313" key="1">
    <source>
        <dbReference type="EMBL" id="KAK4655525.1"/>
    </source>
</evidence>